<reference evidence="5 6" key="1">
    <citation type="submission" date="2018-05" db="EMBL/GenBank/DDBJ databases">
        <title>Genomic Encyclopedia of Type Strains, Phase IV (KMG-IV): sequencing the most valuable type-strain genomes for metagenomic binning, comparative biology and taxonomic classification.</title>
        <authorList>
            <person name="Goeker M."/>
        </authorList>
    </citation>
    <scope>NUCLEOTIDE SEQUENCE [LARGE SCALE GENOMIC DNA]</scope>
    <source>
        <strain evidence="5 6">DSM 18773</strain>
    </source>
</reference>
<dbReference type="PANTHER" id="PTHR44688:SF16">
    <property type="entry name" value="DNA-BINDING TRANSCRIPTIONAL ACTIVATOR DEVR_DOSR"/>
    <property type="match status" value="1"/>
</dbReference>
<sequence length="161" mass="18063">MITSLSFISLSIAEEFTLTPRQSEILELILKGYSNGTISSQLGIAYNTAKNTISNLKLRVRMKTRYEILSYAFRLLAGDRAEQSISYISEKFALSPRESEVLLCLMDGDEVEAIGKRLYISDETVNGHISQILQKMIVASRAQVMSTVLQFVQTQVETEKS</sequence>
<gene>
    <name evidence="5" type="ORF">C7459_101278</name>
</gene>
<dbReference type="Proteomes" id="UP000245634">
    <property type="component" value="Unassembled WGS sequence"/>
</dbReference>
<name>A0A316DEF5_9BACL</name>
<dbReference type="PROSITE" id="PS50043">
    <property type="entry name" value="HTH_LUXR_2"/>
    <property type="match status" value="2"/>
</dbReference>
<proteinExistence type="predicted"/>
<keyword evidence="6" id="KW-1185">Reference proteome</keyword>
<evidence type="ECO:0000259" key="4">
    <source>
        <dbReference type="PROSITE" id="PS50043"/>
    </source>
</evidence>
<dbReference type="InterPro" id="IPR000792">
    <property type="entry name" value="Tscrpt_reg_LuxR_C"/>
</dbReference>
<dbReference type="CDD" id="cd06170">
    <property type="entry name" value="LuxR_C_like"/>
    <property type="match status" value="2"/>
</dbReference>
<feature type="domain" description="HTH luxR-type" evidence="4">
    <location>
        <begin position="87"/>
        <end position="152"/>
    </location>
</feature>
<dbReference type="RefSeq" id="WP_170119197.1">
    <property type="nucleotide sequence ID" value="NZ_QGGL01000001.1"/>
</dbReference>
<dbReference type="SMART" id="SM00421">
    <property type="entry name" value="HTH_LUXR"/>
    <property type="match status" value="2"/>
</dbReference>
<dbReference type="SUPFAM" id="SSF46894">
    <property type="entry name" value="C-terminal effector domain of the bipartite response regulators"/>
    <property type="match status" value="2"/>
</dbReference>
<dbReference type="AlphaFoldDB" id="A0A316DEF5"/>
<dbReference type="Gene3D" id="1.10.10.10">
    <property type="entry name" value="Winged helix-like DNA-binding domain superfamily/Winged helix DNA-binding domain"/>
    <property type="match status" value="2"/>
</dbReference>
<evidence type="ECO:0000313" key="6">
    <source>
        <dbReference type="Proteomes" id="UP000245634"/>
    </source>
</evidence>
<feature type="domain" description="HTH luxR-type" evidence="4">
    <location>
        <begin position="11"/>
        <end position="76"/>
    </location>
</feature>
<keyword evidence="3" id="KW-0804">Transcription</keyword>
<dbReference type="InterPro" id="IPR036388">
    <property type="entry name" value="WH-like_DNA-bd_sf"/>
</dbReference>
<comment type="caution">
    <text evidence="5">The sequence shown here is derived from an EMBL/GenBank/DDBJ whole genome shotgun (WGS) entry which is preliminary data.</text>
</comment>
<evidence type="ECO:0000313" key="5">
    <source>
        <dbReference type="EMBL" id="PWK16414.1"/>
    </source>
</evidence>
<dbReference type="InterPro" id="IPR016032">
    <property type="entry name" value="Sig_transdc_resp-reg_C-effctor"/>
</dbReference>
<keyword evidence="2" id="KW-0238">DNA-binding</keyword>
<evidence type="ECO:0000256" key="3">
    <source>
        <dbReference type="ARBA" id="ARBA00023163"/>
    </source>
</evidence>
<dbReference type="EMBL" id="QGGL01000001">
    <property type="protein sequence ID" value="PWK16414.1"/>
    <property type="molecule type" value="Genomic_DNA"/>
</dbReference>
<dbReference type="PANTHER" id="PTHR44688">
    <property type="entry name" value="DNA-BINDING TRANSCRIPTIONAL ACTIVATOR DEVR_DOSR"/>
    <property type="match status" value="1"/>
</dbReference>
<accession>A0A316DEF5</accession>
<dbReference type="GO" id="GO:0003677">
    <property type="term" value="F:DNA binding"/>
    <property type="evidence" value="ECO:0007669"/>
    <property type="project" value="UniProtKB-KW"/>
</dbReference>
<dbReference type="Pfam" id="PF00196">
    <property type="entry name" value="GerE"/>
    <property type="match status" value="2"/>
</dbReference>
<dbReference type="PRINTS" id="PR00038">
    <property type="entry name" value="HTHLUXR"/>
</dbReference>
<keyword evidence="1" id="KW-0805">Transcription regulation</keyword>
<protein>
    <submittedName>
        <fullName evidence="5">Regulatory LuxR family protein</fullName>
    </submittedName>
</protein>
<dbReference type="GO" id="GO:0006355">
    <property type="term" value="P:regulation of DNA-templated transcription"/>
    <property type="evidence" value="ECO:0007669"/>
    <property type="project" value="InterPro"/>
</dbReference>
<organism evidence="5 6">
    <name type="scientific">Tumebacillus permanentifrigoris</name>
    <dbReference type="NCBI Taxonomy" id="378543"/>
    <lineage>
        <taxon>Bacteria</taxon>
        <taxon>Bacillati</taxon>
        <taxon>Bacillota</taxon>
        <taxon>Bacilli</taxon>
        <taxon>Bacillales</taxon>
        <taxon>Alicyclobacillaceae</taxon>
        <taxon>Tumebacillus</taxon>
    </lineage>
</organism>
<evidence type="ECO:0000256" key="1">
    <source>
        <dbReference type="ARBA" id="ARBA00023015"/>
    </source>
</evidence>
<evidence type="ECO:0000256" key="2">
    <source>
        <dbReference type="ARBA" id="ARBA00023125"/>
    </source>
</evidence>